<gene>
    <name evidence="12" type="ORF">I568_01979</name>
</gene>
<feature type="transmembrane region" description="Helical" evidence="9">
    <location>
        <begin position="278"/>
        <end position="297"/>
    </location>
</feature>
<dbReference type="InterPro" id="IPR011527">
    <property type="entry name" value="ABC1_TM_dom"/>
</dbReference>
<evidence type="ECO:0000256" key="5">
    <source>
        <dbReference type="ARBA" id="ARBA00022741"/>
    </source>
</evidence>
<evidence type="ECO:0000256" key="8">
    <source>
        <dbReference type="ARBA" id="ARBA00023136"/>
    </source>
</evidence>
<dbReference type="PANTHER" id="PTHR43394">
    <property type="entry name" value="ATP-DEPENDENT PERMEASE MDL1, MITOCHONDRIAL"/>
    <property type="match status" value="1"/>
</dbReference>
<dbReference type="InterPro" id="IPR036640">
    <property type="entry name" value="ABC1_TM_sf"/>
</dbReference>
<dbReference type="Pfam" id="PF00005">
    <property type="entry name" value="ABC_tran"/>
    <property type="match status" value="1"/>
</dbReference>
<dbReference type="Gene3D" id="3.40.50.300">
    <property type="entry name" value="P-loop containing nucleotide triphosphate hydrolases"/>
    <property type="match status" value="1"/>
</dbReference>
<dbReference type="PROSITE" id="PS50893">
    <property type="entry name" value="ABC_TRANSPORTER_2"/>
    <property type="match status" value="1"/>
</dbReference>
<dbReference type="OrthoDB" id="9770415at2"/>
<comment type="subcellular location">
    <subcellularLocation>
        <location evidence="1">Cell membrane</location>
        <topology evidence="1">Multi-pass membrane protein</topology>
    </subcellularLocation>
</comment>
<dbReference type="STRING" id="1121865.OMW_01365"/>
<evidence type="ECO:0000256" key="7">
    <source>
        <dbReference type="ARBA" id="ARBA00022989"/>
    </source>
</evidence>
<evidence type="ECO:0000313" key="13">
    <source>
        <dbReference type="Proteomes" id="UP000014113"/>
    </source>
</evidence>
<evidence type="ECO:0000259" key="11">
    <source>
        <dbReference type="PROSITE" id="PS50929"/>
    </source>
</evidence>
<dbReference type="RefSeq" id="WP_016183506.1">
    <property type="nucleotide sequence ID" value="NZ_JXKI01000004.1"/>
</dbReference>
<dbReference type="InterPro" id="IPR003439">
    <property type="entry name" value="ABC_transporter-like_ATP-bd"/>
</dbReference>
<evidence type="ECO:0000256" key="6">
    <source>
        <dbReference type="ARBA" id="ARBA00022840"/>
    </source>
</evidence>
<feature type="domain" description="ABC transporter" evidence="10">
    <location>
        <begin position="333"/>
        <end position="566"/>
    </location>
</feature>
<keyword evidence="8 9" id="KW-0472">Membrane</keyword>
<protein>
    <submittedName>
        <fullName evidence="12">ABC transporter ATP-binding protein/permease</fullName>
    </submittedName>
</protein>
<feature type="transmembrane region" description="Helical" evidence="9">
    <location>
        <begin position="235"/>
        <end position="258"/>
    </location>
</feature>
<keyword evidence="3" id="KW-1003">Cell membrane</keyword>
<dbReference type="CDD" id="cd18548">
    <property type="entry name" value="ABC_6TM_Tm287_like"/>
    <property type="match status" value="1"/>
</dbReference>
<dbReference type="SMART" id="SM00382">
    <property type="entry name" value="AAA"/>
    <property type="match status" value="1"/>
</dbReference>
<comment type="caution">
    <text evidence="12">The sequence shown here is derived from an EMBL/GenBank/DDBJ whole genome shotgun (WGS) entry which is preliminary data.</text>
</comment>
<evidence type="ECO:0000256" key="3">
    <source>
        <dbReference type="ARBA" id="ARBA00022475"/>
    </source>
</evidence>
<feature type="transmembrane region" description="Helical" evidence="9">
    <location>
        <begin position="20"/>
        <end position="37"/>
    </location>
</feature>
<dbReference type="Proteomes" id="UP000014113">
    <property type="component" value="Unassembled WGS sequence"/>
</dbReference>
<reference evidence="12 13" key="1">
    <citation type="submission" date="2013-03" db="EMBL/GenBank/DDBJ databases">
        <title>The Genome Sequence of Enterococcus columbae ATCC_51263 (PacBio/Illumina hybrid assembly).</title>
        <authorList>
            <consortium name="The Broad Institute Genomics Platform"/>
            <consortium name="The Broad Institute Genome Sequencing Center for Infectious Disease"/>
            <person name="Earl A."/>
            <person name="Russ C."/>
            <person name="Gilmore M."/>
            <person name="Surin D."/>
            <person name="Walker B."/>
            <person name="Young S."/>
            <person name="Zeng Q."/>
            <person name="Gargeya S."/>
            <person name="Fitzgerald M."/>
            <person name="Haas B."/>
            <person name="Abouelleil A."/>
            <person name="Allen A.W."/>
            <person name="Alvarado L."/>
            <person name="Arachchi H.M."/>
            <person name="Berlin A.M."/>
            <person name="Chapman S.B."/>
            <person name="Gainer-Dewar J."/>
            <person name="Goldberg J."/>
            <person name="Griggs A."/>
            <person name="Gujja S."/>
            <person name="Hansen M."/>
            <person name="Howarth C."/>
            <person name="Imamovic A."/>
            <person name="Ireland A."/>
            <person name="Larimer J."/>
            <person name="McCowan C."/>
            <person name="Murphy C."/>
            <person name="Pearson M."/>
            <person name="Poon T.W."/>
            <person name="Priest M."/>
            <person name="Roberts A."/>
            <person name="Saif S."/>
            <person name="Shea T."/>
            <person name="Sisk P."/>
            <person name="Sykes S."/>
            <person name="Wortman J."/>
            <person name="Nusbaum C."/>
            <person name="Birren B."/>
        </authorList>
    </citation>
    <scope>NUCLEOTIDE SEQUENCE [LARGE SCALE GENOMIC DNA]</scope>
    <source>
        <strain evidence="12 13">ATCC 51263</strain>
    </source>
</reference>
<dbReference type="PATRIC" id="fig|1121865.3.peg.1326"/>
<keyword evidence="7 9" id="KW-1133">Transmembrane helix</keyword>
<feature type="transmembrane region" description="Helical" evidence="9">
    <location>
        <begin position="157"/>
        <end position="174"/>
    </location>
</feature>
<proteinExistence type="predicted"/>
<dbReference type="SUPFAM" id="SSF90123">
    <property type="entry name" value="ABC transporter transmembrane region"/>
    <property type="match status" value="1"/>
</dbReference>
<keyword evidence="5" id="KW-0547">Nucleotide-binding</keyword>
<evidence type="ECO:0000313" key="12">
    <source>
        <dbReference type="EMBL" id="EOW80279.1"/>
    </source>
</evidence>
<feature type="transmembrane region" description="Helical" evidence="9">
    <location>
        <begin position="57"/>
        <end position="77"/>
    </location>
</feature>
<sequence>MFRLFAYAKNYKRQVILGPIFKFLEAVFELILPLYMAKLVDQGISKGNLGMIWQTTFEMILISIVGLVFALICQYYASVASQGLGTELRNVLMKRINQFSFKDLNHFGTETLITRLTNDVTQIQWALAMLIRLVSRAPFLSIGAVIMAFIIDWQIGLIFLALLPIFCLLLYFIMTRSFPLYQKVQAQLDRLNQSVAQNLSGVRVIRAFARSKDETKQFDQVTDDLSAAYLKVTHLSALLSPGTTLVMNLGVIGIFMLGGFKVNIGQLQAGQVLALVNYMNQMLLALIIVSNLVVLYTRAHASAKRINEVLAVEIAQPNKCEALPETRKDQALFQLVDVDFRYGNDYGLALKAINAQIFPGQTIGITGATGSGKSTLVQLFPHFYPVSDGKLLYNSRNVEDLDLAALKKRCAIVLQSAVLFSGSIRENLQWGKAEATDDECWQALRIAQAEDFVRELPQGLDTPIFEGGKNFSGGQRQRLTIARALIRQAEVLILDDSLSALDYQTDLKLRQALRELSCTTIIVSQRLRSIQEADQIWVMDNGQLIANGTHQQLLKHSAIYQEIYASQQEEEALA</sequence>
<keyword evidence="2" id="KW-0813">Transport</keyword>
<dbReference type="GO" id="GO:0016887">
    <property type="term" value="F:ATP hydrolysis activity"/>
    <property type="evidence" value="ECO:0007669"/>
    <property type="project" value="InterPro"/>
</dbReference>
<evidence type="ECO:0000256" key="9">
    <source>
        <dbReference type="SAM" id="Phobius"/>
    </source>
</evidence>
<accession>S1NHL1</accession>
<dbReference type="FunFam" id="3.40.50.300:FF:000221">
    <property type="entry name" value="Multidrug ABC transporter ATP-binding protein"/>
    <property type="match status" value="1"/>
</dbReference>
<dbReference type="InterPro" id="IPR017871">
    <property type="entry name" value="ABC_transporter-like_CS"/>
</dbReference>
<dbReference type="PROSITE" id="PS50929">
    <property type="entry name" value="ABC_TM1F"/>
    <property type="match status" value="1"/>
</dbReference>
<dbReference type="eggNOG" id="COG1132">
    <property type="taxonomic scope" value="Bacteria"/>
</dbReference>
<evidence type="ECO:0000256" key="2">
    <source>
        <dbReference type="ARBA" id="ARBA00022448"/>
    </source>
</evidence>
<feature type="transmembrane region" description="Helical" evidence="9">
    <location>
        <begin position="133"/>
        <end position="151"/>
    </location>
</feature>
<dbReference type="GO" id="GO:0005886">
    <property type="term" value="C:plasma membrane"/>
    <property type="evidence" value="ECO:0007669"/>
    <property type="project" value="UniProtKB-SubCell"/>
</dbReference>
<evidence type="ECO:0000256" key="1">
    <source>
        <dbReference type="ARBA" id="ARBA00004651"/>
    </source>
</evidence>
<dbReference type="InterPro" id="IPR027417">
    <property type="entry name" value="P-loop_NTPase"/>
</dbReference>
<dbReference type="SUPFAM" id="SSF52540">
    <property type="entry name" value="P-loop containing nucleoside triphosphate hydrolases"/>
    <property type="match status" value="1"/>
</dbReference>
<keyword evidence="13" id="KW-1185">Reference proteome</keyword>
<dbReference type="InterPro" id="IPR039421">
    <property type="entry name" value="Type_1_exporter"/>
</dbReference>
<evidence type="ECO:0000256" key="4">
    <source>
        <dbReference type="ARBA" id="ARBA00022692"/>
    </source>
</evidence>
<keyword evidence="6 12" id="KW-0067">ATP-binding</keyword>
<dbReference type="PANTHER" id="PTHR43394:SF1">
    <property type="entry name" value="ATP-BINDING CASSETTE SUB-FAMILY B MEMBER 10, MITOCHONDRIAL"/>
    <property type="match status" value="1"/>
</dbReference>
<dbReference type="GO" id="GO:0015421">
    <property type="term" value="F:ABC-type oligopeptide transporter activity"/>
    <property type="evidence" value="ECO:0007669"/>
    <property type="project" value="TreeGrafter"/>
</dbReference>
<organism evidence="12 13">
    <name type="scientific">Enterococcus columbae DSM 7374 = ATCC 51263</name>
    <dbReference type="NCBI Taxonomy" id="1121865"/>
    <lineage>
        <taxon>Bacteria</taxon>
        <taxon>Bacillati</taxon>
        <taxon>Bacillota</taxon>
        <taxon>Bacilli</taxon>
        <taxon>Lactobacillales</taxon>
        <taxon>Enterococcaceae</taxon>
        <taxon>Enterococcus</taxon>
    </lineage>
</organism>
<evidence type="ECO:0000259" key="10">
    <source>
        <dbReference type="PROSITE" id="PS50893"/>
    </source>
</evidence>
<keyword evidence="4 9" id="KW-0812">Transmembrane</keyword>
<dbReference type="Pfam" id="PF00664">
    <property type="entry name" value="ABC_membrane"/>
    <property type="match status" value="1"/>
</dbReference>
<name>S1NHL1_9ENTE</name>
<dbReference type="EMBL" id="ASWJ01000009">
    <property type="protein sequence ID" value="EOW80279.1"/>
    <property type="molecule type" value="Genomic_DNA"/>
</dbReference>
<dbReference type="PROSITE" id="PS00211">
    <property type="entry name" value="ABC_TRANSPORTER_1"/>
    <property type="match status" value="1"/>
</dbReference>
<dbReference type="GO" id="GO:0005524">
    <property type="term" value="F:ATP binding"/>
    <property type="evidence" value="ECO:0007669"/>
    <property type="project" value="UniProtKB-KW"/>
</dbReference>
<dbReference type="Gene3D" id="1.20.1560.10">
    <property type="entry name" value="ABC transporter type 1, transmembrane domain"/>
    <property type="match status" value="1"/>
</dbReference>
<dbReference type="AlphaFoldDB" id="S1NHL1"/>
<feature type="domain" description="ABC transmembrane type-1" evidence="11">
    <location>
        <begin position="16"/>
        <end position="298"/>
    </location>
</feature>
<dbReference type="InterPro" id="IPR003593">
    <property type="entry name" value="AAA+_ATPase"/>
</dbReference>